<sequence length="771" mass="87043">METKEIFDAAPLSVSQFLSETGQGLYIPPYQRAYSWELPKIRRLLSDVAHGLDQLAEFEDSICFLGTVIALRDINYTTVEPKYRSQVPSKVMTIIDGQQRMTTLLLLTTVLHEEIRVRAEKLTRDDEPSVWCYNQALDVTGRLSNCFEEDMRYGEHRYYPRLIRSYYDVWSRNKGEARYRSPIGYYLESYGAYARDPDAVKPYRHVPIDPDKTDGVDLEAYRHLDRMRDQMRSMLRKAVGAGVKREDDIQLPTGTDIGQSQNLQFALFNSEFPPSVVEQLEDDAKMTPLTRLIVFANYLLHRVTVAVVTAKREDYGFDMFEALNTTGQPLTAIETFKPRAIKEEGLDEWQESESKLHFDVVEAYLDREGSSSADKRQTVTSSVLLPFAMFQDGTKLTKRLNDQRRYLRTVFDKDPDIVARRKVLAGLAQVARFYEGPWGSPTKVPSCDDATLRTQAGIALAALREGGHDIVVGLLTRYFAAHRLSSPETVESSARQFLLAARSCAAFYALWRGSFGSTAGIDGVYRSLMTHVVEEGMPRFARFERDLTEVPPVEALQSYLKEQLRSEGIYDKQQWVARAAMTPVYQHSKPLTRLLLLAASQNSTPDSATPGLVVRGKSGLLETLELERWNDEAFATIEHVAPQAPSSNGSWNADLYEDPELINRIGNLTLLPAVENASASNRAWHLKRLMFRALSAATVEEAEKTLADAEAQGLRLGSGAGEIVRQARYLPLVAALAQREEEWTAEFVEARSQRLCSLAWDALTPWLGFEP</sequence>
<dbReference type="Pfam" id="PF03235">
    <property type="entry name" value="GmrSD_N"/>
    <property type="match status" value="1"/>
</dbReference>
<organism evidence="3">
    <name type="scientific">Streptomyces yokosukanensis</name>
    <dbReference type="NCBI Taxonomy" id="67386"/>
    <lineage>
        <taxon>Bacteria</taxon>
        <taxon>Bacillati</taxon>
        <taxon>Actinomycetota</taxon>
        <taxon>Actinomycetes</taxon>
        <taxon>Kitasatosporales</taxon>
        <taxon>Streptomycetaceae</taxon>
        <taxon>Streptomyces</taxon>
    </lineage>
</organism>
<dbReference type="InterPro" id="IPR011089">
    <property type="entry name" value="GmrSD_C"/>
</dbReference>
<reference evidence="3 4" key="1">
    <citation type="journal article" date="2020" name="Nat. Microbiol.">
        <title>SspABCD-SspE is a phosphorothioation-sensing bacterial defence system with broad anti-phage activities.</title>
        <authorList>
            <person name="Xiong X."/>
            <person name="Wu G."/>
            <person name="Wei Y."/>
            <person name="Liu L."/>
            <person name="Zhang Y."/>
            <person name="Su R."/>
            <person name="Jiang X."/>
            <person name="Li M."/>
            <person name="Gao H."/>
            <person name="Tian X."/>
            <person name="Zhang Y."/>
            <person name="Hu L."/>
            <person name="Chen S."/>
            <person name="Tang Y."/>
            <person name="Jiang S."/>
            <person name="Huang R."/>
            <person name="Li Z."/>
            <person name="Wang Y."/>
            <person name="Deng Z."/>
            <person name="Wang J."/>
            <person name="Dedon P.C."/>
            <person name="Chen S."/>
            <person name="Wang L."/>
        </authorList>
    </citation>
    <scope>X-RAY CRYSTALLOGRAPHY (3.31 ANGSTROMS)</scope>
</reference>
<reference evidence="5 6" key="2">
    <citation type="journal article" date="2022" name="Nat. Commun.">
        <title>Nicking mechanism underlying the DNA phosphorothioate-sensing antiphage defense by SspE.</title>
        <authorList>
            <person name="Gao H."/>
            <person name="Gong X."/>
            <person name="Zhou J."/>
            <person name="Zhang Y."/>
            <person name="Duan J."/>
            <person name="Wei Y."/>
            <person name="Chen L."/>
            <person name="Deng Z."/>
            <person name="Wang J."/>
            <person name="Chen S."/>
            <person name="Wu G."/>
            <person name="Wang L."/>
        </authorList>
    </citation>
    <scope>X-RAY CRYSTALLOGRAPHY (3.42 ANGSTROMS)</scope>
</reference>
<dbReference type="SMR" id="A0A6I8WFL9"/>
<keyword evidence="4 5" id="KW-0002">3D-structure</keyword>
<name>A0A6I8WFL9_9ACTN</name>
<dbReference type="PDB" id="7DRR">
    <property type="method" value="X-ray"/>
    <property type="resolution" value="3.48 A"/>
    <property type="chains" value="A/B/C/D=1-771"/>
</dbReference>
<dbReference type="InterPro" id="IPR004919">
    <property type="entry name" value="GmrSD_N"/>
</dbReference>
<dbReference type="PDB" id="7DRS">
    <property type="method" value="X-ray"/>
    <property type="resolution" value="3.42 A"/>
    <property type="chains" value="A/B/C/D=1-771"/>
</dbReference>
<evidence type="ECO:0007829" key="6">
    <source>
        <dbReference type="PDB" id="7DRS"/>
    </source>
</evidence>
<dbReference type="RefSeq" id="WP_067135523.1">
    <property type="nucleotide sequence ID" value="NZ_KQ948230.1"/>
</dbReference>
<dbReference type="PANTHER" id="PTHR35149">
    <property type="entry name" value="SLL5132 PROTEIN"/>
    <property type="match status" value="1"/>
</dbReference>
<dbReference type="PDB" id="6JIV">
    <property type="method" value="X-ray"/>
    <property type="resolution" value="3.31 A"/>
    <property type="chains" value="A/B/C/D=1-771"/>
</dbReference>
<evidence type="ECO:0007829" key="5">
    <source>
        <dbReference type="PDB" id="7DRR"/>
    </source>
</evidence>
<evidence type="ECO:0000313" key="3">
    <source>
        <dbReference type="PDB" id="6JIV"/>
    </source>
</evidence>
<proteinExistence type="evidence at protein level"/>
<dbReference type="AlphaFoldDB" id="A0A6I8WFL9"/>
<dbReference type="OrthoDB" id="9798761at2"/>
<dbReference type="Pfam" id="PF07510">
    <property type="entry name" value="GmrSD_C"/>
    <property type="match status" value="1"/>
</dbReference>
<feature type="domain" description="GmrSD restriction endonucleases C-terminal" evidence="2">
    <location>
        <begin position="632"/>
        <end position="756"/>
    </location>
</feature>
<protein>
    <submittedName>
        <fullName evidence="3">SspE protein</fullName>
    </submittedName>
</protein>
<evidence type="ECO:0007829" key="4">
    <source>
        <dbReference type="PDB" id="6JIV"/>
    </source>
</evidence>
<evidence type="ECO:0000259" key="2">
    <source>
        <dbReference type="Pfam" id="PF07510"/>
    </source>
</evidence>
<evidence type="ECO:0000259" key="1">
    <source>
        <dbReference type="Pfam" id="PF03235"/>
    </source>
</evidence>
<feature type="domain" description="GmrSD restriction endonucleases N-terminal" evidence="1">
    <location>
        <begin position="15"/>
        <end position="338"/>
    </location>
</feature>
<accession>A0A6I8WFL9</accession>
<dbReference type="PANTHER" id="PTHR35149:SF1">
    <property type="entry name" value="DUF5655 DOMAIN-CONTAINING PROTEIN"/>
    <property type="match status" value="1"/>
</dbReference>